<dbReference type="SUPFAM" id="SSF52266">
    <property type="entry name" value="SGNH hydrolase"/>
    <property type="match status" value="1"/>
</dbReference>
<dbReference type="Proteomes" id="UP001458880">
    <property type="component" value="Unassembled WGS sequence"/>
</dbReference>
<dbReference type="AlphaFoldDB" id="A0AAW1KJK2"/>
<name>A0AAW1KJK2_POPJA</name>
<organism evidence="1 2">
    <name type="scientific">Popillia japonica</name>
    <name type="common">Japanese beetle</name>
    <dbReference type="NCBI Taxonomy" id="7064"/>
    <lineage>
        <taxon>Eukaryota</taxon>
        <taxon>Metazoa</taxon>
        <taxon>Ecdysozoa</taxon>
        <taxon>Arthropoda</taxon>
        <taxon>Hexapoda</taxon>
        <taxon>Insecta</taxon>
        <taxon>Pterygota</taxon>
        <taxon>Neoptera</taxon>
        <taxon>Endopterygota</taxon>
        <taxon>Coleoptera</taxon>
        <taxon>Polyphaga</taxon>
        <taxon>Scarabaeiformia</taxon>
        <taxon>Scarabaeidae</taxon>
        <taxon>Rutelinae</taxon>
        <taxon>Popillia</taxon>
    </lineage>
</organism>
<dbReference type="InterPro" id="IPR036514">
    <property type="entry name" value="SGNH_hydro_sf"/>
</dbReference>
<keyword evidence="2" id="KW-1185">Reference proteome</keyword>
<sequence length="134" mass="15517">MGGSNDNYSRFDFSLVDRLITETEHTNVVLASIPYRYDNRKLNYKIREVNESLLKLVRGMHHITYIDINENMTRTEYTRHGLHCNTRGKDMVAKKLKVAVDDITNQRTVPILRLKGPRDEDLTTSSAVEESSFL</sequence>
<dbReference type="Gene3D" id="3.40.50.1110">
    <property type="entry name" value="SGNH hydrolase"/>
    <property type="match status" value="1"/>
</dbReference>
<proteinExistence type="predicted"/>
<comment type="caution">
    <text evidence="1">The sequence shown here is derived from an EMBL/GenBank/DDBJ whole genome shotgun (WGS) entry which is preliminary data.</text>
</comment>
<gene>
    <name evidence="1" type="ORF">QE152_g23165</name>
</gene>
<evidence type="ECO:0008006" key="3">
    <source>
        <dbReference type="Google" id="ProtNLM"/>
    </source>
</evidence>
<protein>
    <recommendedName>
        <fullName evidence="3">SGNH hydrolase-type esterase domain-containing protein</fullName>
    </recommendedName>
</protein>
<reference evidence="1 2" key="1">
    <citation type="journal article" date="2024" name="BMC Genomics">
        <title>De novo assembly and annotation of Popillia japonica's genome with initial clues to its potential as an invasive pest.</title>
        <authorList>
            <person name="Cucini C."/>
            <person name="Boschi S."/>
            <person name="Funari R."/>
            <person name="Cardaioli E."/>
            <person name="Iannotti N."/>
            <person name="Marturano G."/>
            <person name="Paoli F."/>
            <person name="Bruttini M."/>
            <person name="Carapelli A."/>
            <person name="Frati F."/>
            <person name="Nardi F."/>
        </authorList>
    </citation>
    <scope>NUCLEOTIDE SEQUENCE [LARGE SCALE GENOMIC DNA]</scope>
    <source>
        <strain evidence="1">DMR45628</strain>
    </source>
</reference>
<evidence type="ECO:0000313" key="1">
    <source>
        <dbReference type="EMBL" id="KAK9718454.1"/>
    </source>
</evidence>
<evidence type="ECO:0000313" key="2">
    <source>
        <dbReference type="Proteomes" id="UP001458880"/>
    </source>
</evidence>
<dbReference type="EMBL" id="JASPKY010000228">
    <property type="protein sequence ID" value="KAK9718454.1"/>
    <property type="molecule type" value="Genomic_DNA"/>
</dbReference>
<accession>A0AAW1KJK2</accession>